<protein>
    <submittedName>
        <fullName evidence="1">Uncharacterized protein</fullName>
    </submittedName>
</protein>
<dbReference type="STRING" id="456481.LEPBI_I1720"/>
<dbReference type="HOGENOM" id="CLU_969085_0_0_12"/>
<accession>B0SRN1</accession>
<proteinExistence type="predicted"/>
<gene>
    <name evidence="1" type="ordered locus">LEPBI_I1720</name>
</gene>
<evidence type="ECO:0000313" key="2">
    <source>
        <dbReference type="Proteomes" id="UP000001847"/>
    </source>
</evidence>
<dbReference type="KEGG" id="lbi:LEPBI_I1720"/>
<sequence>MISMKRTFILIFFCFGITTFAKPIEDKDIYSSVVNWTEQVIVSSVKETIPKIVFDEDDPEFFGKNTATSQGKSHSMARKKAKEKLKVRLSQRLESMLFNADYTIFEYTQVNQQARLRLNSYIGAEKEEYDFQFVKNVLEAKASLPIKGKDGILAHIPMEYGTERVPEFSEDMIPVEFSGLVVDARHLSVKRALFPKIQTDRGLDVYSPFYVKDAYAIETGYIVYREDQNGKTFENKVGKNPYFVLALSTAGKNQTDLVIPTDEAAKFLSHPESRKNITRCRVLILVSQ</sequence>
<organism evidence="1 2">
    <name type="scientific">Leptospira biflexa serovar Patoc (strain Patoc 1 / ATCC 23582 / Paris)</name>
    <dbReference type="NCBI Taxonomy" id="456481"/>
    <lineage>
        <taxon>Bacteria</taxon>
        <taxon>Pseudomonadati</taxon>
        <taxon>Spirochaetota</taxon>
        <taxon>Spirochaetia</taxon>
        <taxon>Leptospirales</taxon>
        <taxon>Leptospiraceae</taxon>
        <taxon>Leptospira</taxon>
    </lineage>
</organism>
<keyword evidence="2" id="KW-1185">Reference proteome</keyword>
<dbReference type="Proteomes" id="UP000001847">
    <property type="component" value="Chromosome I"/>
</dbReference>
<dbReference type="AlphaFoldDB" id="B0SRN1"/>
<name>B0SRN1_LEPBP</name>
<reference evidence="1 2" key="1">
    <citation type="journal article" date="2008" name="PLoS ONE">
        <title>Genome sequence of the saprophyte Leptospira biflexa provides insights into the evolution of Leptospira and the pathogenesis of leptospirosis.</title>
        <authorList>
            <person name="Picardeau M."/>
            <person name="Bulach D.M."/>
            <person name="Bouchier C."/>
            <person name="Zuerner R.L."/>
            <person name="Zidane N."/>
            <person name="Wilson P.J."/>
            <person name="Creno S."/>
            <person name="Kuczek E.S."/>
            <person name="Bommezzadri S."/>
            <person name="Davis J.C."/>
            <person name="McGrath A."/>
            <person name="Johnson M.J."/>
            <person name="Boursaux-Eude C."/>
            <person name="Seemann T."/>
            <person name="Rouy Z."/>
            <person name="Coppel R.L."/>
            <person name="Rood J.I."/>
            <person name="Lajus A."/>
            <person name="Davies J.K."/>
            <person name="Medigue C."/>
            <person name="Adler B."/>
        </authorList>
    </citation>
    <scope>NUCLEOTIDE SEQUENCE [LARGE SCALE GENOMIC DNA]</scope>
    <source>
        <strain evidence="2">Patoc 1 / ATCC 23582 / Paris</strain>
    </source>
</reference>
<dbReference type="EMBL" id="CP000786">
    <property type="protein sequence ID" value="ABZ97826.1"/>
    <property type="molecule type" value="Genomic_DNA"/>
</dbReference>
<evidence type="ECO:0000313" key="1">
    <source>
        <dbReference type="EMBL" id="ABZ97826.1"/>
    </source>
</evidence>